<dbReference type="PANTHER" id="PTHR10890:SF3">
    <property type="entry name" value="CYSTEINE--TRNA LIGASE, CYTOPLASMIC"/>
    <property type="match status" value="1"/>
</dbReference>
<evidence type="ECO:0000259" key="4">
    <source>
        <dbReference type="Pfam" id="PF01406"/>
    </source>
</evidence>
<keyword evidence="1" id="KW-0436">Ligase</keyword>
<keyword evidence="6" id="KW-1185">Reference proteome</keyword>
<reference evidence="5" key="1">
    <citation type="submission" date="2021-10" db="EMBL/GenBank/DDBJ databases">
        <authorList>
            <person name="Piombo E."/>
        </authorList>
    </citation>
    <scope>NUCLEOTIDE SEQUENCE</scope>
</reference>
<dbReference type="GO" id="GO:0004817">
    <property type="term" value="F:cysteine-tRNA ligase activity"/>
    <property type="evidence" value="ECO:0007669"/>
    <property type="project" value="TreeGrafter"/>
</dbReference>
<dbReference type="GO" id="GO:0006423">
    <property type="term" value="P:cysteinyl-tRNA aminoacylation"/>
    <property type="evidence" value="ECO:0007669"/>
    <property type="project" value="TreeGrafter"/>
</dbReference>
<evidence type="ECO:0000313" key="6">
    <source>
        <dbReference type="Proteomes" id="UP000696573"/>
    </source>
</evidence>
<evidence type="ECO:0000313" key="5">
    <source>
        <dbReference type="EMBL" id="CAH0018649.1"/>
    </source>
</evidence>
<dbReference type="GO" id="GO:0005737">
    <property type="term" value="C:cytoplasm"/>
    <property type="evidence" value="ECO:0007669"/>
    <property type="project" value="TreeGrafter"/>
</dbReference>
<comment type="caution">
    <text evidence="5">The sequence shown here is derived from an EMBL/GenBank/DDBJ whole genome shotgun (WGS) entry which is preliminary data.</text>
</comment>
<keyword evidence="2" id="KW-0547">Nucleotide-binding</keyword>
<dbReference type="InterPro" id="IPR024909">
    <property type="entry name" value="Cys-tRNA/MSH_ligase"/>
</dbReference>
<organism evidence="5 6">
    <name type="scientific">Clonostachys rhizophaga</name>
    <dbReference type="NCBI Taxonomy" id="160324"/>
    <lineage>
        <taxon>Eukaryota</taxon>
        <taxon>Fungi</taxon>
        <taxon>Dikarya</taxon>
        <taxon>Ascomycota</taxon>
        <taxon>Pezizomycotina</taxon>
        <taxon>Sordariomycetes</taxon>
        <taxon>Hypocreomycetidae</taxon>
        <taxon>Hypocreales</taxon>
        <taxon>Bionectriaceae</taxon>
        <taxon>Clonostachys</taxon>
    </lineage>
</organism>
<dbReference type="AlphaFoldDB" id="A0A9N9V7Y0"/>
<dbReference type="InterPro" id="IPR032678">
    <property type="entry name" value="tRNA-synt_1_cat_dom"/>
</dbReference>
<dbReference type="Gene3D" id="3.40.50.620">
    <property type="entry name" value="HUPs"/>
    <property type="match status" value="1"/>
</dbReference>
<sequence length="124" mass="13789">MPSNILGSQSLSISVGGNGFAFPHRDDELAQHETFFHEHNKSEHTWVIYFIHLGDLPISGSKMARSYRLPTELDQAKKEFHDALLNSLGTPNTMLVVLQLVNATNVHPQESKDASIPEVEAIAR</sequence>
<dbReference type="InterPro" id="IPR014729">
    <property type="entry name" value="Rossmann-like_a/b/a_fold"/>
</dbReference>
<dbReference type="Proteomes" id="UP000696573">
    <property type="component" value="Unassembled WGS sequence"/>
</dbReference>
<evidence type="ECO:0000256" key="3">
    <source>
        <dbReference type="ARBA" id="ARBA00022840"/>
    </source>
</evidence>
<dbReference type="PANTHER" id="PTHR10890">
    <property type="entry name" value="CYSTEINYL-TRNA SYNTHETASE"/>
    <property type="match status" value="1"/>
</dbReference>
<dbReference type="OrthoDB" id="438179at2759"/>
<accession>A0A9N9V7Y0</accession>
<dbReference type="Pfam" id="PF01406">
    <property type="entry name" value="tRNA-synt_1e"/>
    <property type="match status" value="1"/>
</dbReference>
<keyword evidence="3" id="KW-0067">ATP-binding</keyword>
<evidence type="ECO:0000256" key="1">
    <source>
        <dbReference type="ARBA" id="ARBA00022598"/>
    </source>
</evidence>
<name>A0A9N9V7Y0_9HYPO</name>
<dbReference type="EMBL" id="CABFNQ020000539">
    <property type="protein sequence ID" value="CAH0018649.1"/>
    <property type="molecule type" value="Genomic_DNA"/>
</dbReference>
<protein>
    <recommendedName>
        <fullName evidence="4">tRNA synthetases class I catalytic domain-containing protein</fullName>
    </recommendedName>
</protein>
<evidence type="ECO:0000256" key="2">
    <source>
        <dbReference type="ARBA" id="ARBA00022741"/>
    </source>
</evidence>
<proteinExistence type="predicted"/>
<gene>
    <name evidence="5" type="ORF">CRHIZ90672A_00017475</name>
</gene>
<dbReference type="GO" id="GO:0005524">
    <property type="term" value="F:ATP binding"/>
    <property type="evidence" value="ECO:0007669"/>
    <property type="project" value="UniProtKB-KW"/>
</dbReference>
<feature type="domain" description="tRNA synthetases class I catalytic" evidence="4">
    <location>
        <begin position="3"/>
        <end position="81"/>
    </location>
</feature>